<feature type="region of interest" description="Disordered" evidence="1">
    <location>
        <begin position="183"/>
        <end position="246"/>
    </location>
</feature>
<comment type="caution">
    <text evidence="2">The sequence shown here is derived from an EMBL/GenBank/DDBJ whole genome shotgun (WGS) entry which is preliminary data.</text>
</comment>
<feature type="compositionally biased region" description="Polar residues" evidence="1">
    <location>
        <begin position="121"/>
        <end position="133"/>
    </location>
</feature>
<name>A0ABQ9V1X1_SAGOE</name>
<evidence type="ECO:0000256" key="1">
    <source>
        <dbReference type="SAM" id="MobiDB-lite"/>
    </source>
</evidence>
<feature type="region of interest" description="Disordered" evidence="1">
    <location>
        <begin position="77"/>
        <end position="107"/>
    </location>
</feature>
<organism evidence="2 3">
    <name type="scientific">Saguinus oedipus</name>
    <name type="common">Cotton-top tamarin</name>
    <name type="synonym">Oedipomidas oedipus</name>
    <dbReference type="NCBI Taxonomy" id="9490"/>
    <lineage>
        <taxon>Eukaryota</taxon>
        <taxon>Metazoa</taxon>
        <taxon>Chordata</taxon>
        <taxon>Craniata</taxon>
        <taxon>Vertebrata</taxon>
        <taxon>Euteleostomi</taxon>
        <taxon>Mammalia</taxon>
        <taxon>Eutheria</taxon>
        <taxon>Euarchontoglires</taxon>
        <taxon>Primates</taxon>
        <taxon>Haplorrhini</taxon>
        <taxon>Platyrrhini</taxon>
        <taxon>Cebidae</taxon>
        <taxon>Callitrichinae</taxon>
        <taxon>Saguinus</taxon>
    </lineage>
</organism>
<dbReference type="EMBL" id="JASSZA010000008">
    <property type="protein sequence ID" value="KAK2103383.1"/>
    <property type="molecule type" value="Genomic_DNA"/>
</dbReference>
<evidence type="ECO:0000313" key="3">
    <source>
        <dbReference type="Proteomes" id="UP001266305"/>
    </source>
</evidence>
<protein>
    <submittedName>
        <fullName evidence="2">Uncharacterized protein</fullName>
    </submittedName>
</protein>
<dbReference type="Proteomes" id="UP001266305">
    <property type="component" value="Unassembled WGS sequence"/>
</dbReference>
<feature type="compositionally biased region" description="Low complexity" evidence="1">
    <location>
        <begin position="90"/>
        <end position="105"/>
    </location>
</feature>
<sequence>MSTWEPSSPSQKKVWCYRQGNRGRVVRPESGLRQRRNLQTQSCPYLPCDLLSVGEGSVVSLGLLKKGERQMGHVGLRPTLTLTPQGPACSPGRSSPNSSSISGRRCPAARNVGKKVLEYRNQGSQRSPLSPSPTALRASRQPHLPTACCNSSRPTSEHIFPNSCRKKFWPCKNCLTMASPLGRFPSWSEGSGRQHRSAPDGEQRRSGQPNPAGEARAALTRQLQPDLRKCPSFRPDCPSASGGAQD</sequence>
<reference evidence="2 3" key="1">
    <citation type="submission" date="2023-05" db="EMBL/GenBank/DDBJ databases">
        <title>B98-5 Cell Line De Novo Hybrid Assembly: An Optical Mapping Approach.</title>
        <authorList>
            <person name="Kananen K."/>
            <person name="Auerbach J.A."/>
            <person name="Kautto E."/>
            <person name="Blachly J.S."/>
        </authorList>
    </citation>
    <scope>NUCLEOTIDE SEQUENCE [LARGE SCALE GENOMIC DNA]</scope>
    <source>
        <strain evidence="2">B95-8</strain>
        <tissue evidence="2">Cell line</tissue>
    </source>
</reference>
<feature type="region of interest" description="Disordered" evidence="1">
    <location>
        <begin position="119"/>
        <end position="158"/>
    </location>
</feature>
<accession>A0ABQ9V1X1</accession>
<keyword evidence="3" id="KW-1185">Reference proteome</keyword>
<evidence type="ECO:0000313" key="2">
    <source>
        <dbReference type="EMBL" id="KAK2103383.1"/>
    </source>
</evidence>
<proteinExistence type="predicted"/>
<gene>
    <name evidence="2" type="ORF">P7K49_017239</name>
</gene>